<feature type="domain" description="ABC transporter" evidence="4">
    <location>
        <begin position="2"/>
        <end position="255"/>
    </location>
</feature>
<dbReference type="InterPro" id="IPR050319">
    <property type="entry name" value="ABC_transp_ATP-bind"/>
</dbReference>
<dbReference type="InterPro" id="IPR003439">
    <property type="entry name" value="ABC_transporter-like_ATP-bd"/>
</dbReference>
<dbReference type="Gene3D" id="3.40.50.300">
    <property type="entry name" value="P-loop containing nucleotide triphosphate hydrolases"/>
    <property type="match status" value="1"/>
</dbReference>
<comment type="caution">
    <text evidence="5">The sequence shown here is derived from an EMBL/GenBank/DDBJ whole genome shotgun (WGS) entry which is preliminary data.</text>
</comment>
<keyword evidence="1" id="KW-0813">Transport</keyword>
<organism evidence="5">
    <name type="scientific">Caldiarchaeum subterraneum</name>
    <dbReference type="NCBI Taxonomy" id="311458"/>
    <lineage>
        <taxon>Archaea</taxon>
        <taxon>Nitrososphaerota</taxon>
        <taxon>Candidatus Caldarchaeales</taxon>
        <taxon>Candidatus Caldarchaeaceae</taxon>
        <taxon>Candidatus Caldarchaeum</taxon>
    </lineage>
</organism>
<keyword evidence="2" id="KW-0547">Nucleotide-binding</keyword>
<dbReference type="AlphaFoldDB" id="A0A7C5Y812"/>
<accession>A0A7C5Y812</accession>
<dbReference type="InterPro" id="IPR017871">
    <property type="entry name" value="ABC_transporter-like_CS"/>
</dbReference>
<dbReference type="PANTHER" id="PTHR43776:SF1">
    <property type="entry name" value="OLIGOPEPTIDE ABC TRANSPORTER, ATP-BINDING PROTEIN"/>
    <property type="match status" value="1"/>
</dbReference>
<dbReference type="SMART" id="SM00382">
    <property type="entry name" value="AAA"/>
    <property type="match status" value="1"/>
</dbReference>
<dbReference type="PANTHER" id="PTHR43776">
    <property type="entry name" value="TRANSPORT ATP-BINDING PROTEIN"/>
    <property type="match status" value="1"/>
</dbReference>
<dbReference type="InterPro" id="IPR003593">
    <property type="entry name" value="AAA+_ATPase"/>
</dbReference>
<dbReference type="FunFam" id="3.40.50.300:FF:000016">
    <property type="entry name" value="Oligopeptide ABC transporter ATP-binding component"/>
    <property type="match status" value="1"/>
</dbReference>
<dbReference type="EMBL" id="DRXS01000070">
    <property type="protein sequence ID" value="HHR40440.1"/>
    <property type="molecule type" value="Genomic_DNA"/>
</dbReference>
<reference evidence="5" key="1">
    <citation type="journal article" date="2020" name="mSystems">
        <title>Genome- and Community-Level Interaction Insights into Carbon Utilization and Element Cycling Functions of Hydrothermarchaeota in Hydrothermal Sediment.</title>
        <authorList>
            <person name="Zhou Z."/>
            <person name="Liu Y."/>
            <person name="Xu W."/>
            <person name="Pan J."/>
            <person name="Luo Z.H."/>
            <person name="Li M."/>
        </authorList>
    </citation>
    <scope>NUCLEOTIDE SEQUENCE [LARGE SCALE GENOMIC DNA]</scope>
    <source>
        <strain evidence="5">SpSt-1084</strain>
    </source>
</reference>
<dbReference type="InterPro" id="IPR013563">
    <property type="entry name" value="Oligopep_ABC_C"/>
</dbReference>
<dbReference type="GO" id="GO:0055085">
    <property type="term" value="P:transmembrane transport"/>
    <property type="evidence" value="ECO:0007669"/>
    <property type="project" value="UniProtKB-ARBA"/>
</dbReference>
<dbReference type="GO" id="GO:0016887">
    <property type="term" value="F:ATP hydrolysis activity"/>
    <property type="evidence" value="ECO:0007669"/>
    <property type="project" value="InterPro"/>
</dbReference>
<dbReference type="Pfam" id="PF08352">
    <property type="entry name" value="oligo_HPY"/>
    <property type="match status" value="1"/>
</dbReference>
<evidence type="ECO:0000313" key="5">
    <source>
        <dbReference type="EMBL" id="HHR40440.1"/>
    </source>
</evidence>
<dbReference type="Pfam" id="PF00005">
    <property type="entry name" value="ABC_tran"/>
    <property type="match status" value="1"/>
</dbReference>
<dbReference type="NCBIfam" id="TIGR01727">
    <property type="entry name" value="oligo_HPY"/>
    <property type="match status" value="1"/>
</dbReference>
<dbReference type="CDD" id="cd03257">
    <property type="entry name" value="ABC_NikE_OppD_transporters"/>
    <property type="match status" value="1"/>
</dbReference>
<dbReference type="GO" id="GO:0005524">
    <property type="term" value="F:ATP binding"/>
    <property type="evidence" value="ECO:0007669"/>
    <property type="project" value="UniProtKB-KW"/>
</dbReference>
<dbReference type="InterPro" id="IPR027417">
    <property type="entry name" value="P-loop_NTPase"/>
</dbReference>
<evidence type="ECO:0000256" key="1">
    <source>
        <dbReference type="ARBA" id="ARBA00022448"/>
    </source>
</evidence>
<evidence type="ECO:0000256" key="2">
    <source>
        <dbReference type="ARBA" id="ARBA00022741"/>
    </source>
</evidence>
<keyword evidence="3 5" id="KW-0067">ATP-binding</keyword>
<sequence length="329" mass="36836">MLKIVNLKKYFPAGRTLYGRAKSFVKAVDDVSFEVGEGETLGIVGESGSGKTTLARLIMRLIEPTAGKIYFQGVDILSLNAREMLKIRPMMQMIFQDPMASLNPRKKVRQTLKQVYKLHTDLSDEEIDAKIAELLERVGMSPPELFLERYPHELSGGQRQRICIARAIALNPKVIIADEPVSALDVSIRGQIINLLLELRKQFPKIAYIIISHDIALIRAMCSKTLVMYAGKAVEFGETNDVIHKPLHPYTAMLISALPLPDPELTRKRIRTPITGETPSLINPPSGCRFHPRCPYVMEKCKQVHPPHVGAGERMVSCYLYGESTDTNT</sequence>
<evidence type="ECO:0000259" key="4">
    <source>
        <dbReference type="PROSITE" id="PS50893"/>
    </source>
</evidence>
<dbReference type="SUPFAM" id="SSF52540">
    <property type="entry name" value="P-loop containing nucleoside triphosphate hydrolases"/>
    <property type="match status" value="1"/>
</dbReference>
<evidence type="ECO:0000256" key="3">
    <source>
        <dbReference type="ARBA" id="ARBA00022840"/>
    </source>
</evidence>
<dbReference type="PROSITE" id="PS00211">
    <property type="entry name" value="ABC_TRANSPORTER_1"/>
    <property type="match status" value="1"/>
</dbReference>
<name>A0A7C5Y812_CALS0</name>
<protein>
    <submittedName>
        <fullName evidence="5">ABC transporter ATP-binding protein</fullName>
    </submittedName>
</protein>
<dbReference type="PROSITE" id="PS50893">
    <property type="entry name" value="ABC_TRANSPORTER_2"/>
    <property type="match status" value="1"/>
</dbReference>
<dbReference type="GO" id="GO:0015833">
    <property type="term" value="P:peptide transport"/>
    <property type="evidence" value="ECO:0007669"/>
    <property type="project" value="InterPro"/>
</dbReference>
<proteinExistence type="predicted"/>
<gene>
    <name evidence="5" type="ORF">ENM42_01280</name>
</gene>